<keyword evidence="3" id="KW-1185">Reference proteome</keyword>
<proteinExistence type="predicted"/>
<evidence type="ECO:0000313" key="3">
    <source>
        <dbReference type="Proteomes" id="UP000000238"/>
    </source>
</evidence>
<keyword evidence="1" id="KW-0732">Signal</keyword>
<feature type="signal peptide" evidence="1">
    <location>
        <begin position="1"/>
        <end position="20"/>
    </location>
</feature>
<dbReference type="EMBL" id="CP000155">
    <property type="protein sequence ID" value="ABC33471.1"/>
    <property type="molecule type" value="Genomic_DNA"/>
</dbReference>
<organism evidence="2 3">
    <name type="scientific">Hahella chejuensis (strain KCTC 2396)</name>
    <dbReference type="NCBI Taxonomy" id="349521"/>
    <lineage>
        <taxon>Bacteria</taxon>
        <taxon>Pseudomonadati</taxon>
        <taxon>Pseudomonadota</taxon>
        <taxon>Gammaproteobacteria</taxon>
        <taxon>Oceanospirillales</taxon>
        <taxon>Hahellaceae</taxon>
        <taxon>Hahella</taxon>
    </lineage>
</organism>
<dbReference type="eggNOG" id="ENOG5032VWY">
    <property type="taxonomic scope" value="Bacteria"/>
</dbReference>
<reference evidence="2 3" key="1">
    <citation type="journal article" date="2005" name="Nucleic Acids Res.">
        <title>Genomic blueprint of Hahella chejuensis, a marine microbe producing an algicidal agent.</title>
        <authorList>
            <person name="Jeong H."/>
            <person name="Yim J.H."/>
            <person name="Lee C."/>
            <person name="Choi S.-H."/>
            <person name="Park Y.K."/>
            <person name="Yoon S.H."/>
            <person name="Hur C.-G."/>
            <person name="Kang H.-Y."/>
            <person name="Kim D."/>
            <person name="Lee H.H."/>
            <person name="Park K.H."/>
            <person name="Park S.-H."/>
            <person name="Park H.-S."/>
            <person name="Lee H.K."/>
            <person name="Oh T.K."/>
            <person name="Kim J.F."/>
        </authorList>
    </citation>
    <scope>NUCLEOTIDE SEQUENCE [LARGE SCALE GENOMIC DNA]</scope>
    <source>
        <strain evidence="2 3">KCTC 2396</strain>
    </source>
</reference>
<dbReference type="AlphaFoldDB" id="Q2S7A3"/>
<sequence length="355" mass="39894">MTRLPPWVFLCSFAAYSAFAKSSDFDQFPKLYVNMKFAAELAKACPEEHAIEYQRWRERNRIEDLETVVAALLAKNKELQANTSKVDKATEQKARAAGAGSCALLKQLITSTEYQPAVVHKDMVDKLLSATTLTSAAKEKTEKVQKQSPPLDSDVIKKDLAQIELVMFDYGVSHSMGMVSHQTHPVLLFENGEACKDMGALVFPGGLTAHKAEHPSRWTQWRKSWGDYELLRGENWKKLHFNQKYPPIEKGFRLNNTFHHLGSFSTGDSMTSLIKNYQFFSDGRFVSGAQAYASAETANSSTAFTHVSPDQKGRYEIEGYLLTLHYENGETQYKAIVLDMDDPSPIWLNGAGFVE</sequence>
<dbReference type="HOGENOM" id="CLU_784736_0_0_6"/>
<feature type="chain" id="PRO_5004215130" evidence="1">
    <location>
        <begin position="21"/>
        <end position="355"/>
    </location>
</feature>
<dbReference type="Proteomes" id="UP000000238">
    <property type="component" value="Chromosome"/>
</dbReference>
<gene>
    <name evidence="2" type="ordered locus">HCH_06851</name>
</gene>
<evidence type="ECO:0000313" key="2">
    <source>
        <dbReference type="EMBL" id="ABC33471.1"/>
    </source>
</evidence>
<name>Q2S7A3_HAHCH</name>
<evidence type="ECO:0000256" key="1">
    <source>
        <dbReference type="SAM" id="SignalP"/>
    </source>
</evidence>
<accession>Q2S7A3</accession>
<protein>
    <submittedName>
        <fullName evidence="2">Uncharacterized protein</fullName>
    </submittedName>
</protein>
<dbReference type="KEGG" id="hch:HCH_06851"/>